<dbReference type="RefSeq" id="WP_003057121.1">
    <property type="nucleotide sequence ID" value="NZ_CP066073.1"/>
</dbReference>
<sequence length="238" mass="27258">MITLLKLIDWITDKCILLGCLFILLIASLGLYTNYFLYRNASATNYKEYKKSDIDFKKLKKLNPEVIGWLEVKGTNIDYPLVQGKTNFDYINKSVEGDFSLSGSVFLDYRNQSTFNDAYSLIYAHHMAGDVMFGELPKFCENNYFKSHTEARIYLPDGSFKKISFFACVKADAFDELIFNPTGIDEKEFISLLAHIKEKSVQYREPKMADLNQIVALSTCEDTETDGRILVYGKILSN</sequence>
<name>A0ABU0A9K4_STRDY</name>
<dbReference type="InterPro" id="IPR009835">
    <property type="entry name" value="SrtB"/>
</dbReference>
<keyword evidence="2" id="KW-0378">Hydrolase</keyword>
<keyword evidence="1" id="KW-0812">Transmembrane</keyword>
<evidence type="ECO:0000313" key="3">
    <source>
        <dbReference type="Proteomes" id="UP001237071"/>
    </source>
</evidence>
<comment type="caution">
    <text evidence="2">The sequence shown here is derived from an EMBL/GenBank/DDBJ whole genome shotgun (WGS) entry which is preliminary data.</text>
</comment>
<keyword evidence="3" id="KW-1185">Reference proteome</keyword>
<keyword evidence="1" id="KW-1133">Transmembrane helix</keyword>
<dbReference type="InterPro" id="IPR023365">
    <property type="entry name" value="Sortase_dom-sf"/>
</dbReference>
<proteinExistence type="predicted"/>
<dbReference type="SUPFAM" id="SSF63817">
    <property type="entry name" value="Sortase"/>
    <property type="match status" value="1"/>
</dbReference>
<dbReference type="GO" id="GO:0016787">
    <property type="term" value="F:hydrolase activity"/>
    <property type="evidence" value="ECO:0007669"/>
    <property type="project" value="UniProtKB-KW"/>
</dbReference>
<evidence type="ECO:0000256" key="1">
    <source>
        <dbReference type="SAM" id="Phobius"/>
    </source>
</evidence>
<dbReference type="Gene3D" id="2.40.260.10">
    <property type="entry name" value="Sortase"/>
    <property type="match status" value="1"/>
</dbReference>
<keyword evidence="1" id="KW-0472">Membrane</keyword>
<dbReference type="EC" id="3.4.22.70" evidence="2"/>
<reference evidence="2 3" key="1">
    <citation type="submission" date="2023-07" db="EMBL/GenBank/DDBJ databases">
        <title>Genomic Encyclopedia of Type Strains, Phase IV (KMG-IV): sequencing the most valuable type-strain genomes for metagenomic binning, comparative biology and taxonomic classification.</title>
        <authorList>
            <person name="Goeker M."/>
        </authorList>
    </citation>
    <scope>NUCLEOTIDE SEQUENCE [LARGE SCALE GENOMIC DNA]</scope>
    <source>
        <strain evidence="2 3">DSM 23147</strain>
    </source>
</reference>
<dbReference type="CDD" id="cd05826">
    <property type="entry name" value="Sortase_B"/>
    <property type="match status" value="1"/>
</dbReference>
<dbReference type="EMBL" id="JAUSTL010000027">
    <property type="protein sequence ID" value="MDQ0263962.1"/>
    <property type="molecule type" value="Genomic_DNA"/>
</dbReference>
<feature type="transmembrane region" description="Helical" evidence="1">
    <location>
        <begin position="16"/>
        <end position="37"/>
    </location>
</feature>
<dbReference type="Proteomes" id="UP001237071">
    <property type="component" value="Unassembled WGS sequence"/>
</dbReference>
<dbReference type="NCBIfam" id="TIGR03064">
    <property type="entry name" value="sortase_srtB"/>
    <property type="match status" value="1"/>
</dbReference>
<accession>A0ABU0A9K4</accession>
<protein>
    <submittedName>
        <fullName evidence="2">Sortase B</fullName>
        <ecNumber evidence="2">3.4.22.70</ecNumber>
    </submittedName>
</protein>
<organism evidence="2 3">
    <name type="scientific">Streptococcus dysgalactiae</name>
    <dbReference type="NCBI Taxonomy" id="1334"/>
    <lineage>
        <taxon>Bacteria</taxon>
        <taxon>Bacillati</taxon>
        <taxon>Bacillota</taxon>
        <taxon>Bacilli</taxon>
        <taxon>Lactobacillales</taxon>
        <taxon>Streptococcaceae</taxon>
        <taxon>Streptococcus</taxon>
    </lineage>
</organism>
<evidence type="ECO:0000313" key="2">
    <source>
        <dbReference type="EMBL" id="MDQ0263962.1"/>
    </source>
</evidence>
<gene>
    <name evidence="2" type="ORF">J2S26_002065</name>
</gene>